<proteinExistence type="inferred from homology"/>
<dbReference type="AlphaFoldDB" id="A0AAV0UN86"/>
<evidence type="ECO:0000313" key="4">
    <source>
        <dbReference type="EMBL" id="CAI5736761.1"/>
    </source>
</evidence>
<dbReference type="SUPFAM" id="SSF53335">
    <property type="entry name" value="S-adenosyl-L-methionine-dependent methyltransferases"/>
    <property type="match status" value="1"/>
</dbReference>
<evidence type="ECO:0000256" key="2">
    <source>
        <dbReference type="ARBA" id="ARBA00022603"/>
    </source>
</evidence>
<gene>
    <name evidence="4" type="ORF">PDE001_LOCUS6400</name>
</gene>
<organism evidence="4 5">
    <name type="scientific">Peronospora destructor</name>
    <dbReference type="NCBI Taxonomy" id="86335"/>
    <lineage>
        <taxon>Eukaryota</taxon>
        <taxon>Sar</taxon>
        <taxon>Stramenopiles</taxon>
        <taxon>Oomycota</taxon>
        <taxon>Peronosporomycetes</taxon>
        <taxon>Peronosporales</taxon>
        <taxon>Peronosporaceae</taxon>
        <taxon>Peronospora</taxon>
    </lineage>
</organism>
<dbReference type="PANTHER" id="PTHR43619:SF2">
    <property type="entry name" value="S-ADENOSYL-L-METHIONINE-DEPENDENT METHYLTRANSFERASES SUPERFAMILY PROTEIN"/>
    <property type="match status" value="1"/>
</dbReference>
<dbReference type="Pfam" id="PF04072">
    <property type="entry name" value="LCM"/>
    <property type="match status" value="1"/>
</dbReference>
<accession>A0AAV0UN86</accession>
<comment type="similarity">
    <text evidence="1">Belongs to the UPF0677 family.</text>
</comment>
<dbReference type="EMBL" id="CANTFM010001206">
    <property type="protein sequence ID" value="CAI5736761.1"/>
    <property type="molecule type" value="Genomic_DNA"/>
</dbReference>
<dbReference type="GO" id="GO:0032259">
    <property type="term" value="P:methylation"/>
    <property type="evidence" value="ECO:0007669"/>
    <property type="project" value="UniProtKB-KW"/>
</dbReference>
<dbReference type="PANTHER" id="PTHR43619">
    <property type="entry name" value="S-ADENOSYL-L-METHIONINE-DEPENDENT METHYLTRANSFERASE YKTD-RELATED"/>
    <property type="match status" value="1"/>
</dbReference>
<dbReference type="InterPro" id="IPR029063">
    <property type="entry name" value="SAM-dependent_MTases_sf"/>
</dbReference>
<keyword evidence="3" id="KW-0808">Transferase</keyword>
<dbReference type="GO" id="GO:0008168">
    <property type="term" value="F:methyltransferase activity"/>
    <property type="evidence" value="ECO:0007669"/>
    <property type="project" value="UniProtKB-KW"/>
</dbReference>
<protein>
    <recommendedName>
        <fullName evidence="6">S-adenosyl-L-methionine-dependent methyltransferase</fullName>
    </recommendedName>
</protein>
<evidence type="ECO:0000313" key="5">
    <source>
        <dbReference type="Proteomes" id="UP001162029"/>
    </source>
</evidence>
<comment type="caution">
    <text evidence="4">The sequence shown here is derived from an EMBL/GenBank/DDBJ whole genome shotgun (WGS) entry which is preliminary data.</text>
</comment>
<reference evidence="4" key="1">
    <citation type="submission" date="2022-12" db="EMBL/GenBank/DDBJ databases">
        <authorList>
            <person name="Webb A."/>
        </authorList>
    </citation>
    <scope>NUCLEOTIDE SEQUENCE</scope>
    <source>
        <strain evidence="4">Pd1</strain>
    </source>
</reference>
<sequence>MREDFAQYMSFMNAYLRAIESAREDHLIFDPFAEPLTRQLGAKLMQRSKMENYRPDEFMALRSRYLDEAILHRNPNIRQVVILGAGLDTRAFRLGSLRGCHVFEIDQSAELFIHKSVVLNEFDPELIAERYDCIVANLNDFNWEENLLSSRFDPDIPTFWAMEGLTMCLTRASNLALLKTIDILSAPGSEIWGDMLGEAFIAQADMGPLTPMNQLCESEVGETLFQYGEDDVLGGVFSELSWEMEVQATLAEKGTHFGREWTPLYTLWSNVPVEYTFVLAKKPLTRLSKPASYPSAK</sequence>
<dbReference type="Proteomes" id="UP001162029">
    <property type="component" value="Unassembled WGS sequence"/>
</dbReference>
<keyword evidence="2" id="KW-0489">Methyltransferase</keyword>
<evidence type="ECO:0000256" key="1">
    <source>
        <dbReference type="ARBA" id="ARBA00008138"/>
    </source>
</evidence>
<name>A0AAV0UN86_9STRA</name>
<keyword evidence="5" id="KW-1185">Reference proteome</keyword>
<evidence type="ECO:0000256" key="3">
    <source>
        <dbReference type="ARBA" id="ARBA00022679"/>
    </source>
</evidence>
<dbReference type="NCBIfam" id="TIGR00027">
    <property type="entry name" value="mthyl_TIGR00027"/>
    <property type="match status" value="1"/>
</dbReference>
<dbReference type="Gene3D" id="3.40.50.150">
    <property type="entry name" value="Vaccinia Virus protein VP39"/>
    <property type="match status" value="1"/>
</dbReference>
<dbReference type="InterPro" id="IPR007213">
    <property type="entry name" value="Ppm1/Ppm2/Tcmp"/>
</dbReference>
<dbReference type="InterPro" id="IPR011610">
    <property type="entry name" value="SAM_mthyl_Trfase_ML2640-like"/>
</dbReference>
<evidence type="ECO:0008006" key="6">
    <source>
        <dbReference type="Google" id="ProtNLM"/>
    </source>
</evidence>